<evidence type="ECO:0000256" key="1">
    <source>
        <dbReference type="SAM" id="Phobius"/>
    </source>
</evidence>
<accession>A0A395GR75</accession>
<feature type="transmembrane region" description="Helical" evidence="1">
    <location>
        <begin position="95"/>
        <end position="111"/>
    </location>
</feature>
<keyword evidence="1" id="KW-1133">Transmembrane helix</keyword>
<evidence type="ECO:0000313" key="2">
    <source>
        <dbReference type="EMBL" id="RAK96573.1"/>
    </source>
</evidence>
<dbReference type="EMBL" id="KZ824473">
    <property type="protein sequence ID" value="RAK96573.1"/>
    <property type="molecule type" value="Genomic_DNA"/>
</dbReference>
<reference evidence="2 3" key="1">
    <citation type="submission" date="2018-02" db="EMBL/GenBank/DDBJ databases">
        <title>The genomes of Aspergillus section Nigri reveals drivers in fungal speciation.</title>
        <authorList>
            <consortium name="DOE Joint Genome Institute"/>
            <person name="Vesth T.C."/>
            <person name="Nybo J."/>
            <person name="Theobald S."/>
            <person name="Brandl J."/>
            <person name="Frisvad J.C."/>
            <person name="Nielsen K.F."/>
            <person name="Lyhne E.K."/>
            <person name="Kogle M.E."/>
            <person name="Kuo A."/>
            <person name="Riley R."/>
            <person name="Clum A."/>
            <person name="Nolan M."/>
            <person name="Lipzen A."/>
            <person name="Salamov A."/>
            <person name="Henrissat B."/>
            <person name="Wiebenga A."/>
            <person name="De vries R.P."/>
            <person name="Grigoriev I.V."/>
            <person name="Mortensen U.H."/>
            <person name="Andersen M.R."/>
            <person name="Baker S.E."/>
        </authorList>
    </citation>
    <scope>NUCLEOTIDE SEQUENCE [LARGE SCALE GENOMIC DNA]</scope>
    <source>
        <strain evidence="2 3">CBS 121593</strain>
    </source>
</reference>
<keyword evidence="3" id="KW-1185">Reference proteome</keyword>
<dbReference type="GeneID" id="37225904"/>
<sequence length="156" mass="17517">MWQCHRSSWSLDKPFFRAASCVDGTIPLERMGEEQEQKSRYGQLPGTSSPFPSCRCRFDLSRALPVRGVGRLLIAILMDGSLDARIPGSMHPEDVLVHIVGLICFAIGTLLRRSLLRRRSIPESSRMAAIIHNEWDAAYRSRRASAKMPRAQPAGR</sequence>
<organism evidence="2 3">
    <name type="scientific">Aspergillus ibericus CBS 121593</name>
    <dbReference type="NCBI Taxonomy" id="1448316"/>
    <lineage>
        <taxon>Eukaryota</taxon>
        <taxon>Fungi</taxon>
        <taxon>Dikarya</taxon>
        <taxon>Ascomycota</taxon>
        <taxon>Pezizomycotina</taxon>
        <taxon>Eurotiomycetes</taxon>
        <taxon>Eurotiomycetidae</taxon>
        <taxon>Eurotiales</taxon>
        <taxon>Aspergillaceae</taxon>
        <taxon>Aspergillus</taxon>
        <taxon>Aspergillus subgen. Circumdati</taxon>
    </lineage>
</organism>
<dbReference type="AlphaFoldDB" id="A0A395GR75"/>
<dbReference type="VEuPathDB" id="FungiDB:BO80DRAFT_438481"/>
<dbReference type="RefSeq" id="XP_025570901.1">
    <property type="nucleotide sequence ID" value="XM_025721039.1"/>
</dbReference>
<proteinExistence type="predicted"/>
<protein>
    <submittedName>
        <fullName evidence="2">Uncharacterized protein</fullName>
    </submittedName>
</protein>
<name>A0A395GR75_9EURO</name>
<keyword evidence="1" id="KW-0472">Membrane</keyword>
<dbReference type="Proteomes" id="UP000249402">
    <property type="component" value="Unassembled WGS sequence"/>
</dbReference>
<keyword evidence="1" id="KW-0812">Transmembrane</keyword>
<evidence type="ECO:0000313" key="3">
    <source>
        <dbReference type="Proteomes" id="UP000249402"/>
    </source>
</evidence>
<gene>
    <name evidence="2" type="ORF">BO80DRAFT_438481</name>
</gene>